<evidence type="ECO:0000313" key="2">
    <source>
        <dbReference type="EMBL" id="KIK29480.1"/>
    </source>
</evidence>
<dbReference type="HOGENOM" id="CLU_2590672_0_0_1"/>
<dbReference type="EMBL" id="KN833689">
    <property type="protein sequence ID" value="KIK29480.1"/>
    <property type="molecule type" value="Genomic_DNA"/>
</dbReference>
<dbReference type="AlphaFoldDB" id="A0A0C9YWP3"/>
<feature type="region of interest" description="Disordered" evidence="1">
    <location>
        <begin position="61"/>
        <end position="80"/>
    </location>
</feature>
<gene>
    <name evidence="2" type="ORF">PISMIDRAFT_672168</name>
</gene>
<evidence type="ECO:0000313" key="3">
    <source>
        <dbReference type="Proteomes" id="UP000054018"/>
    </source>
</evidence>
<proteinExistence type="predicted"/>
<keyword evidence="3" id="KW-1185">Reference proteome</keyword>
<sequence>MSLASQPSTETPAVVVKKSNYKSSPTASLKVLPVVSLADVGTGGFGDRKFERAEDIRFTRTETLTPSAQLKGQAAEQDKG</sequence>
<evidence type="ECO:0000256" key="1">
    <source>
        <dbReference type="SAM" id="MobiDB-lite"/>
    </source>
</evidence>
<dbReference type="Proteomes" id="UP000054018">
    <property type="component" value="Unassembled WGS sequence"/>
</dbReference>
<accession>A0A0C9YWP3</accession>
<reference evidence="3" key="2">
    <citation type="submission" date="2015-01" db="EMBL/GenBank/DDBJ databases">
        <title>Evolutionary Origins and Diversification of the Mycorrhizal Mutualists.</title>
        <authorList>
            <consortium name="DOE Joint Genome Institute"/>
            <consortium name="Mycorrhizal Genomics Consortium"/>
            <person name="Kohler A."/>
            <person name="Kuo A."/>
            <person name="Nagy L.G."/>
            <person name="Floudas D."/>
            <person name="Copeland A."/>
            <person name="Barry K.W."/>
            <person name="Cichocki N."/>
            <person name="Veneault-Fourrey C."/>
            <person name="LaButti K."/>
            <person name="Lindquist E.A."/>
            <person name="Lipzen A."/>
            <person name="Lundell T."/>
            <person name="Morin E."/>
            <person name="Murat C."/>
            <person name="Riley R."/>
            <person name="Ohm R."/>
            <person name="Sun H."/>
            <person name="Tunlid A."/>
            <person name="Henrissat B."/>
            <person name="Grigoriev I.V."/>
            <person name="Hibbett D.S."/>
            <person name="Martin F."/>
        </authorList>
    </citation>
    <scope>NUCLEOTIDE SEQUENCE [LARGE SCALE GENOMIC DNA]</scope>
    <source>
        <strain evidence="3">441</strain>
    </source>
</reference>
<feature type="compositionally biased region" description="Polar residues" evidence="1">
    <location>
        <begin position="61"/>
        <end position="70"/>
    </location>
</feature>
<reference evidence="2 3" key="1">
    <citation type="submission" date="2014-04" db="EMBL/GenBank/DDBJ databases">
        <authorList>
            <consortium name="DOE Joint Genome Institute"/>
            <person name="Kuo A."/>
            <person name="Kohler A."/>
            <person name="Costa M.D."/>
            <person name="Nagy L.G."/>
            <person name="Floudas D."/>
            <person name="Copeland A."/>
            <person name="Barry K.W."/>
            <person name="Cichocki N."/>
            <person name="Veneault-Fourrey C."/>
            <person name="LaButti K."/>
            <person name="Lindquist E.A."/>
            <person name="Lipzen A."/>
            <person name="Lundell T."/>
            <person name="Morin E."/>
            <person name="Murat C."/>
            <person name="Sun H."/>
            <person name="Tunlid A."/>
            <person name="Henrissat B."/>
            <person name="Grigoriev I.V."/>
            <person name="Hibbett D.S."/>
            <person name="Martin F."/>
            <person name="Nordberg H.P."/>
            <person name="Cantor M.N."/>
            <person name="Hua S.X."/>
        </authorList>
    </citation>
    <scope>NUCLEOTIDE SEQUENCE [LARGE SCALE GENOMIC DNA]</scope>
    <source>
        <strain evidence="2 3">441</strain>
    </source>
</reference>
<name>A0A0C9YWP3_9AGAM</name>
<protein>
    <submittedName>
        <fullName evidence="2">Uncharacterized protein</fullName>
    </submittedName>
</protein>
<organism evidence="2 3">
    <name type="scientific">Pisolithus microcarpus 441</name>
    <dbReference type="NCBI Taxonomy" id="765257"/>
    <lineage>
        <taxon>Eukaryota</taxon>
        <taxon>Fungi</taxon>
        <taxon>Dikarya</taxon>
        <taxon>Basidiomycota</taxon>
        <taxon>Agaricomycotina</taxon>
        <taxon>Agaricomycetes</taxon>
        <taxon>Agaricomycetidae</taxon>
        <taxon>Boletales</taxon>
        <taxon>Sclerodermatineae</taxon>
        <taxon>Pisolithaceae</taxon>
        <taxon>Pisolithus</taxon>
    </lineage>
</organism>